<proteinExistence type="predicted"/>
<evidence type="ECO:0000313" key="3">
    <source>
        <dbReference type="Proteomes" id="UP000830116"/>
    </source>
</evidence>
<dbReference type="EMBL" id="CP093442">
    <property type="protein sequence ID" value="UOF02737.1"/>
    <property type="molecule type" value="Genomic_DNA"/>
</dbReference>
<dbReference type="EC" id="2.4.-.-" evidence="2"/>
<dbReference type="Gene3D" id="3.90.550.10">
    <property type="entry name" value="Spore Coat Polysaccharide Biosynthesis Protein SpsA, Chain A"/>
    <property type="match status" value="1"/>
</dbReference>
<feature type="domain" description="Glycosyltransferase 2-like" evidence="1">
    <location>
        <begin position="63"/>
        <end position="183"/>
    </location>
</feature>
<dbReference type="PANTHER" id="PTHR10859:SF91">
    <property type="entry name" value="DOLICHYL-PHOSPHATE BETA-GLUCOSYLTRANSFERASE"/>
    <property type="match status" value="1"/>
</dbReference>
<reference evidence="2" key="1">
    <citation type="submission" date="2022-03" db="EMBL/GenBank/DDBJ databases">
        <title>Genome Identification and Characterization of new species Bdellovibrio reynosense LBG001 sp. nov. from a Mexico soil sample.</title>
        <authorList>
            <person name="Camilli A."/>
            <person name="Ajao Y."/>
            <person name="Guo X."/>
        </authorList>
    </citation>
    <scope>NUCLEOTIDE SEQUENCE</scope>
    <source>
        <strain evidence="2">LBG001</strain>
    </source>
</reference>
<accession>A0ABY4CCN8</accession>
<sequence>MESSVSTPHCSFIVYFDKDSKPDLFISDLRSFFQKFPLHYELVAVFEPQAHEKLLEFKAALGVANEKEKIKLVENKSRLGRAASLYTGLSNAEAEYMLTLDASLATPFGDQFKILQNLMTTPEVDICSGERVSKKQSPFHAAATPRHKLEHLFNPIFKEKMQNSLQDPLCESLGIRKKVFQEIKEDLSEKSLKGWYLNLPLLKAAKKLNMKIIEVPVHDSGAATNFHLWRERFYLLAKSIF</sequence>
<keyword evidence="2" id="KW-0328">Glycosyltransferase</keyword>
<evidence type="ECO:0000259" key="1">
    <source>
        <dbReference type="Pfam" id="PF00535"/>
    </source>
</evidence>
<name>A0ABY4CCN8_9BACT</name>
<organism evidence="2 3">
    <name type="scientific">Bdellovibrio reynosensis</name>
    <dbReference type="NCBI Taxonomy" id="2835041"/>
    <lineage>
        <taxon>Bacteria</taxon>
        <taxon>Pseudomonadati</taxon>
        <taxon>Bdellovibrionota</taxon>
        <taxon>Bdellovibrionia</taxon>
        <taxon>Bdellovibrionales</taxon>
        <taxon>Pseudobdellovibrionaceae</taxon>
        <taxon>Bdellovibrio</taxon>
    </lineage>
</organism>
<dbReference type="PANTHER" id="PTHR10859">
    <property type="entry name" value="GLYCOSYL TRANSFERASE"/>
    <property type="match status" value="1"/>
</dbReference>
<dbReference type="Pfam" id="PF00535">
    <property type="entry name" value="Glycos_transf_2"/>
    <property type="match status" value="1"/>
</dbReference>
<dbReference type="InterPro" id="IPR029044">
    <property type="entry name" value="Nucleotide-diphossugar_trans"/>
</dbReference>
<keyword evidence="2" id="KW-0808">Transferase</keyword>
<keyword evidence="3" id="KW-1185">Reference proteome</keyword>
<dbReference type="GO" id="GO:0016757">
    <property type="term" value="F:glycosyltransferase activity"/>
    <property type="evidence" value="ECO:0007669"/>
    <property type="project" value="UniProtKB-KW"/>
</dbReference>
<dbReference type="SUPFAM" id="SSF53448">
    <property type="entry name" value="Nucleotide-diphospho-sugar transferases"/>
    <property type="match status" value="1"/>
</dbReference>
<protein>
    <submittedName>
        <fullName evidence="2">Glycosyltransferase</fullName>
        <ecNumber evidence="2">2.4.-.-</ecNumber>
    </submittedName>
</protein>
<dbReference type="Proteomes" id="UP000830116">
    <property type="component" value="Chromosome"/>
</dbReference>
<dbReference type="RefSeq" id="WP_243540539.1">
    <property type="nucleotide sequence ID" value="NZ_CP093442.1"/>
</dbReference>
<dbReference type="InterPro" id="IPR001173">
    <property type="entry name" value="Glyco_trans_2-like"/>
</dbReference>
<evidence type="ECO:0000313" key="2">
    <source>
        <dbReference type="EMBL" id="UOF02737.1"/>
    </source>
</evidence>
<gene>
    <name evidence="2" type="ORF">MNR06_07210</name>
</gene>